<evidence type="ECO:0000313" key="2">
    <source>
        <dbReference type="EMBL" id="OIQ65714.1"/>
    </source>
</evidence>
<gene>
    <name evidence="2" type="ORF">GALL_527240</name>
</gene>
<protein>
    <submittedName>
        <fullName evidence="2">Uncharacterized protein</fullName>
    </submittedName>
</protein>
<comment type="caution">
    <text evidence="2">The sequence shown here is derived from an EMBL/GenBank/DDBJ whole genome shotgun (WGS) entry which is preliminary data.</text>
</comment>
<dbReference type="AlphaFoldDB" id="A0A1J5P3N7"/>
<reference evidence="2" key="1">
    <citation type="submission" date="2016-10" db="EMBL/GenBank/DDBJ databases">
        <title>Sequence of Gallionella enrichment culture.</title>
        <authorList>
            <person name="Poehlein A."/>
            <person name="Muehling M."/>
            <person name="Daniel R."/>
        </authorList>
    </citation>
    <scope>NUCLEOTIDE SEQUENCE</scope>
</reference>
<feature type="region of interest" description="Disordered" evidence="1">
    <location>
        <begin position="164"/>
        <end position="183"/>
    </location>
</feature>
<dbReference type="AntiFam" id="ANF00098">
    <property type="entry name" value="Shadow ORF (opposite leuC)"/>
</dbReference>
<sequence>MGKSLLQLVQVDAILRPFWTGHASLNRGQIELDHRAVVNVTAARHTEQPLRPEIGLEGIDFVGAAAGGSQIVDGLLVDREKAHRVTIFRCHIGNRCPIRDAQHRSTVAEELDKLAHHLGPAQALGDVQHQIGRRRSLRQASLQVHTNDIRHQQIQGLPQHAGFRLNTTNTPADNAQGVDHGRV</sequence>
<dbReference type="EMBL" id="MLJW01007114">
    <property type="protein sequence ID" value="OIQ65714.1"/>
    <property type="molecule type" value="Genomic_DNA"/>
</dbReference>
<name>A0A1J5P3N7_9ZZZZ</name>
<organism evidence="2">
    <name type="scientific">mine drainage metagenome</name>
    <dbReference type="NCBI Taxonomy" id="410659"/>
    <lineage>
        <taxon>unclassified sequences</taxon>
        <taxon>metagenomes</taxon>
        <taxon>ecological metagenomes</taxon>
    </lineage>
</organism>
<proteinExistence type="predicted"/>
<evidence type="ECO:0000256" key="1">
    <source>
        <dbReference type="SAM" id="MobiDB-lite"/>
    </source>
</evidence>
<accession>A0A1J5P3N7</accession>